<dbReference type="AlphaFoldDB" id="A0A9X3E2X6"/>
<evidence type="ECO:0000256" key="1">
    <source>
        <dbReference type="ARBA" id="ARBA00023015"/>
    </source>
</evidence>
<dbReference type="GO" id="GO:0003677">
    <property type="term" value="F:DNA binding"/>
    <property type="evidence" value="ECO:0007669"/>
    <property type="project" value="UniProtKB-KW"/>
</dbReference>
<evidence type="ECO:0000259" key="4">
    <source>
        <dbReference type="PROSITE" id="PS51118"/>
    </source>
</evidence>
<dbReference type="Proteomes" id="UP001144805">
    <property type="component" value="Unassembled WGS sequence"/>
</dbReference>
<keyword evidence="3" id="KW-0804">Transcription</keyword>
<dbReference type="InterPro" id="IPR002577">
    <property type="entry name" value="HTH_HxlR"/>
</dbReference>
<keyword evidence="2" id="KW-0238">DNA-binding</keyword>
<reference evidence="5" key="1">
    <citation type="submission" date="2022-11" db="EMBL/GenBank/DDBJ databases">
        <title>Biodiversity and phylogenetic relationships of bacteria.</title>
        <authorList>
            <person name="Machado R.A.R."/>
            <person name="Bhat A."/>
            <person name="Loulou A."/>
            <person name="Kallel S."/>
        </authorList>
    </citation>
    <scope>NUCLEOTIDE SEQUENCE</scope>
    <source>
        <strain evidence="5">K-TC2</strain>
    </source>
</reference>
<organism evidence="5 6">
    <name type="scientific">Kaistia nematophila</name>
    <dbReference type="NCBI Taxonomy" id="2994654"/>
    <lineage>
        <taxon>Bacteria</taxon>
        <taxon>Pseudomonadati</taxon>
        <taxon>Pseudomonadota</taxon>
        <taxon>Alphaproteobacteria</taxon>
        <taxon>Hyphomicrobiales</taxon>
        <taxon>Kaistiaceae</taxon>
        <taxon>Kaistia</taxon>
    </lineage>
</organism>
<dbReference type="InterPro" id="IPR036390">
    <property type="entry name" value="WH_DNA-bd_sf"/>
</dbReference>
<keyword evidence="1" id="KW-0805">Transcription regulation</keyword>
<evidence type="ECO:0000256" key="2">
    <source>
        <dbReference type="ARBA" id="ARBA00023125"/>
    </source>
</evidence>
<dbReference type="Pfam" id="PF01638">
    <property type="entry name" value="HxlR"/>
    <property type="match status" value="1"/>
</dbReference>
<gene>
    <name evidence="5" type="ORF">OSH07_15815</name>
</gene>
<keyword evidence="6" id="KW-1185">Reference proteome</keyword>
<feature type="domain" description="HTH hxlR-type" evidence="4">
    <location>
        <begin position="22"/>
        <end position="119"/>
    </location>
</feature>
<sequence length="119" mass="13152">MTIQTESPPSDDAPKACRPADCLAEDWLSFLGHRWNALALWQLTAGPLRFTELQAALPRITPKVLTERVAGLVARGLVLRSESNHYPREVSYSLSPRGRALGRILLDLYDWAEADAAAP</sequence>
<comment type="caution">
    <text evidence="5">The sequence shown here is derived from an EMBL/GenBank/DDBJ whole genome shotgun (WGS) entry which is preliminary data.</text>
</comment>
<dbReference type="PROSITE" id="PS51118">
    <property type="entry name" value="HTH_HXLR"/>
    <property type="match status" value="1"/>
</dbReference>
<name>A0A9X3E2X6_9HYPH</name>
<dbReference type="PANTHER" id="PTHR33204:SF37">
    <property type="entry name" value="HTH-TYPE TRANSCRIPTIONAL REGULATOR YODB"/>
    <property type="match status" value="1"/>
</dbReference>
<dbReference type="InterPro" id="IPR036388">
    <property type="entry name" value="WH-like_DNA-bd_sf"/>
</dbReference>
<dbReference type="Gene3D" id="1.10.10.10">
    <property type="entry name" value="Winged helix-like DNA-binding domain superfamily/Winged helix DNA-binding domain"/>
    <property type="match status" value="1"/>
</dbReference>
<dbReference type="EMBL" id="JAPKNK010000006">
    <property type="protein sequence ID" value="MCX5570675.1"/>
    <property type="molecule type" value="Genomic_DNA"/>
</dbReference>
<dbReference type="RefSeq" id="WP_266339633.1">
    <property type="nucleotide sequence ID" value="NZ_JAPKNK010000006.1"/>
</dbReference>
<evidence type="ECO:0000313" key="6">
    <source>
        <dbReference type="Proteomes" id="UP001144805"/>
    </source>
</evidence>
<proteinExistence type="predicted"/>
<evidence type="ECO:0000313" key="5">
    <source>
        <dbReference type="EMBL" id="MCX5570675.1"/>
    </source>
</evidence>
<protein>
    <submittedName>
        <fullName evidence="5">Helix-turn-helix domain-containing protein</fullName>
    </submittedName>
</protein>
<evidence type="ECO:0000256" key="3">
    <source>
        <dbReference type="ARBA" id="ARBA00023163"/>
    </source>
</evidence>
<dbReference type="SUPFAM" id="SSF46785">
    <property type="entry name" value="Winged helix' DNA-binding domain"/>
    <property type="match status" value="1"/>
</dbReference>
<dbReference type="PANTHER" id="PTHR33204">
    <property type="entry name" value="TRANSCRIPTIONAL REGULATOR, MARR FAMILY"/>
    <property type="match status" value="1"/>
</dbReference>
<accession>A0A9X3E2X6</accession>